<feature type="non-terminal residue" evidence="1">
    <location>
        <position position="1"/>
    </location>
</feature>
<name>N2A5U5_9FIRM</name>
<evidence type="ECO:0000313" key="1">
    <source>
        <dbReference type="EMBL" id="EMZ21445.1"/>
    </source>
</evidence>
<dbReference type="Proteomes" id="UP000012589">
    <property type="component" value="Unassembled WGS sequence"/>
</dbReference>
<comment type="caution">
    <text evidence="1">The sequence shown here is derived from an EMBL/GenBank/DDBJ whole genome shotgun (WGS) entry which is preliminary data.</text>
</comment>
<sequence length="223" mass="26177">SSTNEIEEENKQSSTNEIEEEVRFDLKYPKGHPQINGEEFKDLMYWLFYENENNLDVKIKSEITLWLNSHKDNSSLDTAVTSSGKSAEYYSNIEREFTSENENHFSSDLWEEIISGRKELFKSHPNGSLAWLLANQMQTYALNYLKQTNNGDSVVYFYLESIKNTQDSLEFDMDIKIKHKRIKYLQSRYKDIAECEIINEDIQLKASKVYIAIQNALNVFQIH</sequence>
<protein>
    <submittedName>
        <fullName evidence="1">Uncharacterized protein</fullName>
    </submittedName>
</protein>
<dbReference type="HOGENOM" id="CLU_1242402_0_0_9"/>
<organism evidence="1 2">
    <name type="scientific">Eubacterium plexicaudatum ASF492</name>
    <dbReference type="NCBI Taxonomy" id="1235802"/>
    <lineage>
        <taxon>Bacteria</taxon>
        <taxon>Bacillati</taxon>
        <taxon>Bacillota</taxon>
        <taxon>Clostridia</taxon>
        <taxon>Eubacteriales</taxon>
        <taxon>Eubacteriaceae</taxon>
        <taxon>Eubacterium</taxon>
    </lineage>
</organism>
<dbReference type="AlphaFoldDB" id="N2A5U5"/>
<accession>N2A5U5</accession>
<gene>
    <name evidence="1" type="ORF">C823_04589</name>
</gene>
<dbReference type="PATRIC" id="fig|1235802.3.peg.4868"/>
<evidence type="ECO:0000313" key="2">
    <source>
        <dbReference type="Proteomes" id="UP000012589"/>
    </source>
</evidence>
<keyword evidence="2" id="KW-1185">Reference proteome</keyword>
<reference evidence="1 2" key="1">
    <citation type="journal article" date="2014" name="Genome Announc.">
        <title>Draft genome sequences of the altered schaedler flora, a defined bacterial community from gnotobiotic mice.</title>
        <authorList>
            <person name="Wannemuehler M.J."/>
            <person name="Overstreet A.M."/>
            <person name="Ward D.V."/>
            <person name="Phillips G.J."/>
        </authorList>
    </citation>
    <scope>NUCLEOTIDE SEQUENCE [LARGE SCALE GENOMIC DNA]</scope>
    <source>
        <strain evidence="1 2">ASF492</strain>
    </source>
</reference>
<dbReference type="EMBL" id="AQFT01000133">
    <property type="protein sequence ID" value="EMZ21445.1"/>
    <property type="molecule type" value="Genomic_DNA"/>
</dbReference>
<proteinExistence type="predicted"/>